<dbReference type="OrthoDB" id="1721884at2759"/>
<evidence type="ECO:0000259" key="5">
    <source>
        <dbReference type="SMART" id="SM01086"/>
    </source>
</evidence>
<keyword evidence="2" id="KW-0067">ATP-binding</keyword>
<feature type="region of interest" description="Disordered" evidence="3">
    <location>
        <begin position="793"/>
        <end position="836"/>
    </location>
</feature>
<dbReference type="GO" id="GO:0016887">
    <property type="term" value="F:ATP hydrolysis activity"/>
    <property type="evidence" value="ECO:0007669"/>
    <property type="project" value="InterPro"/>
</dbReference>
<dbReference type="GO" id="GO:0005524">
    <property type="term" value="F:ATP binding"/>
    <property type="evidence" value="ECO:0007669"/>
    <property type="project" value="UniProtKB-KW"/>
</dbReference>
<dbReference type="Pfam" id="PF10431">
    <property type="entry name" value="ClpB_D2-small"/>
    <property type="match status" value="1"/>
</dbReference>
<dbReference type="Pfam" id="PF07724">
    <property type="entry name" value="AAA_2"/>
    <property type="match status" value="1"/>
</dbReference>
<proteinExistence type="predicted"/>
<dbReference type="Gene3D" id="1.10.8.60">
    <property type="match status" value="1"/>
</dbReference>
<dbReference type="PANTHER" id="PTHR48102">
    <property type="entry name" value="ATP-DEPENDENT CLP PROTEASE ATP-BINDING SUBUNIT CLPX-LIKE, MITOCHONDRIAL-RELATED"/>
    <property type="match status" value="1"/>
</dbReference>
<dbReference type="Proteomes" id="UP000751190">
    <property type="component" value="Unassembled WGS sequence"/>
</dbReference>
<feature type="domain" description="AAA+ ATPase" evidence="4">
    <location>
        <begin position="467"/>
        <end position="624"/>
    </location>
</feature>
<feature type="compositionally biased region" description="Pro residues" evidence="3">
    <location>
        <begin position="330"/>
        <end position="344"/>
    </location>
</feature>
<feature type="region of interest" description="Disordered" evidence="3">
    <location>
        <begin position="323"/>
        <end position="388"/>
    </location>
</feature>
<dbReference type="GO" id="GO:0140662">
    <property type="term" value="F:ATP-dependent protein folding chaperone"/>
    <property type="evidence" value="ECO:0007669"/>
    <property type="project" value="InterPro"/>
</dbReference>
<name>A0A8J6C059_DIALT</name>
<dbReference type="NCBIfam" id="TIGR00382">
    <property type="entry name" value="clpX"/>
    <property type="match status" value="1"/>
</dbReference>
<feature type="compositionally biased region" description="Basic residues" evidence="3">
    <location>
        <begin position="21"/>
        <end position="31"/>
    </location>
</feature>
<dbReference type="SMART" id="SM00382">
    <property type="entry name" value="AAA"/>
    <property type="match status" value="1"/>
</dbReference>
<dbReference type="GO" id="GO:0005759">
    <property type="term" value="C:mitochondrial matrix"/>
    <property type="evidence" value="ECO:0007669"/>
    <property type="project" value="TreeGrafter"/>
</dbReference>
<accession>A0A8J6C059</accession>
<dbReference type="SMART" id="SM01086">
    <property type="entry name" value="ClpB_D2-small"/>
    <property type="match status" value="1"/>
</dbReference>
<dbReference type="SUPFAM" id="SSF52540">
    <property type="entry name" value="P-loop containing nucleoside triphosphate hydrolases"/>
    <property type="match status" value="1"/>
</dbReference>
<dbReference type="PANTHER" id="PTHR48102:SF7">
    <property type="entry name" value="ATP-DEPENDENT CLP PROTEASE ATP-BINDING SUBUNIT CLPX-LIKE, MITOCHONDRIAL"/>
    <property type="match status" value="1"/>
</dbReference>
<gene>
    <name evidence="6" type="ORF">KFE25_003751</name>
</gene>
<dbReference type="Gene3D" id="3.40.50.300">
    <property type="entry name" value="P-loop containing nucleotide triphosphate hydrolases"/>
    <property type="match status" value="2"/>
</dbReference>
<evidence type="ECO:0000313" key="7">
    <source>
        <dbReference type="Proteomes" id="UP000751190"/>
    </source>
</evidence>
<feature type="compositionally biased region" description="Gly residues" evidence="3">
    <location>
        <begin position="347"/>
        <end position="359"/>
    </location>
</feature>
<dbReference type="AlphaFoldDB" id="A0A8J6C059"/>
<dbReference type="InterPro" id="IPR003593">
    <property type="entry name" value="AAA+_ATPase"/>
</dbReference>
<evidence type="ECO:0000256" key="2">
    <source>
        <dbReference type="ARBA" id="ARBA00022840"/>
    </source>
</evidence>
<evidence type="ECO:0000313" key="6">
    <source>
        <dbReference type="EMBL" id="KAG8457597.1"/>
    </source>
</evidence>
<dbReference type="NCBIfam" id="NF003745">
    <property type="entry name" value="PRK05342.1"/>
    <property type="match status" value="1"/>
</dbReference>
<evidence type="ECO:0000256" key="3">
    <source>
        <dbReference type="SAM" id="MobiDB-lite"/>
    </source>
</evidence>
<evidence type="ECO:0008006" key="8">
    <source>
        <dbReference type="Google" id="ProtNLM"/>
    </source>
</evidence>
<feature type="compositionally biased region" description="Low complexity" evidence="3">
    <location>
        <begin position="54"/>
        <end position="68"/>
    </location>
</feature>
<keyword evidence="7" id="KW-1185">Reference proteome</keyword>
<dbReference type="EMBL" id="JAGTXO010000067">
    <property type="protein sequence ID" value="KAG8457597.1"/>
    <property type="molecule type" value="Genomic_DNA"/>
</dbReference>
<dbReference type="InterPro" id="IPR027417">
    <property type="entry name" value="P-loop_NTPase"/>
</dbReference>
<sequence>MQLARAARLAEHALVRATVRTARRAAPRHAKLSGAPDAFGARRAQQHAPRLHGAPRASRATPPAAAARGPEGKPQRERDGPAPLPIADDAVAYGRPAALAPAHGGGGGGGGAGGSGGGGAYLCPRCGAPLHKYWAQDRNCWTCGTCREVYFRLRPSVGGAGGGAAAPVPTLPAGDAAGGALAPGGFGVHGAAGAVELSFSSHAGFAPHPGGALNVHLPAVPAGGPAGAHHGGGGAGGGGGGGGGGEFGGVGASLPGGAGGNGGGGGSGFGAPGTLTGGMLMTPRGIHSELDKYVVAQERVKKTLAVAVYSHFKRLQLQLPNFRLGTGAAGPPPGPPPPSAPSPTPSAGGGSGGGGGGGPVEPYNSAAGGGSLAAAQPPPRAPGIGSGADAHLGAAARLDSPPVEYGAAAIVRTHDTTRAPPQPPVPPAGASGAAHGGASSARAGARRELPAGVATFLCDDSDDAEIEKSNVLLIGPTGCGKTLLARTLARVTNVPLVIADATSLTQAGYVGEDVESILLKLHSAAGGSVPLAQQGIVYIDEIDKIARRSTAGGQYRDVSGEGVQQALLKMLEGTVVSVPEKGARKSPRADSFSMDTSNILFICGGAFSGLDQVVRERLQTRSIGFGEHTRQRSSSELDAAVDSEQPTVDDLVQYGFLPEFIGRFPVLAKLDSLGEPELKHVLTAPRNALLRQYARLFAFQGLALHFAQPALASIARLALTRKTGARSLRSIVEKILAEPMYHAPQWARAGVEVILIDERVVEAGAPPVLLTSSQFYAATDAVEMRRAAEAGALAGKSADPYGGGGGSREGTADANADGGGDGGGEADADEQLTASS</sequence>
<reference evidence="6" key="1">
    <citation type="submission" date="2021-05" db="EMBL/GenBank/DDBJ databases">
        <title>The genome of the haptophyte Pavlova lutheri (Diacronema luteri, Pavlovales) - a model for lipid biosynthesis in eukaryotic algae.</title>
        <authorList>
            <person name="Hulatt C.J."/>
            <person name="Posewitz M.C."/>
        </authorList>
    </citation>
    <scope>NUCLEOTIDE SEQUENCE</scope>
    <source>
        <strain evidence="6">NIVA-4/92</strain>
    </source>
</reference>
<dbReference type="InterPro" id="IPR019489">
    <property type="entry name" value="Clp_ATPase_C"/>
</dbReference>
<protein>
    <recommendedName>
        <fullName evidence="8">ClpX-type ZB domain-containing protein</fullName>
    </recommendedName>
</protein>
<dbReference type="GO" id="GO:0051603">
    <property type="term" value="P:proteolysis involved in protein catabolic process"/>
    <property type="evidence" value="ECO:0007669"/>
    <property type="project" value="TreeGrafter"/>
</dbReference>
<dbReference type="InterPro" id="IPR050052">
    <property type="entry name" value="ATP-dep_Clp_protease_ClpX"/>
</dbReference>
<dbReference type="InterPro" id="IPR003959">
    <property type="entry name" value="ATPase_AAA_core"/>
</dbReference>
<organism evidence="6 7">
    <name type="scientific">Diacronema lutheri</name>
    <name type="common">Unicellular marine alga</name>
    <name type="synonym">Monochrysis lutheri</name>
    <dbReference type="NCBI Taxonomy" id="2081491"/>
    <lineage>
        <taxon>Eukaryota</taxon>
        <taxon>Haptista</taxon>
        <taxon>Haptophyta</taxon>
        <taxon>Pavlovophyceae</taxon>
        <taxon>Pavlovales</taxon>
        <taxon>Pavlovaceae</taxon>
        <taxon>Diacronema</taxon>
    </lineage>
</organism>
<evidence type="ECO:0000259" key="4">
    <source>
        <dbReference type="SMART" id="SM00382"/>
    </source>
</evidence>
<dbReference type="InterPro" id="IPR004487">
    <property type="entry name" value="Clp_protease_ATP-bd_su_ClpX"/>
</dbReference>
<feature type="compositionally biased region" description="Basic and acidic residues" evidence="3">
    <location>
        <begin position="70"/>
        <end position="80"/>
    </location>
</feature>
<feature type="domain" description="Clp ATPase C-terminal" evidence="5">
    <location>
        <begin position="673"/>
        <end position="769"/>
    </location>
</feature>
<feature type="region of interest" description="Disordered" evidence="3">
    <location>
        <begin position="416"/>
        <end position="445"/>
    </location>
</feature>
<dbReference type="GO" id="GO:0051082">
    <property type="term" value="F:unfolded protein binding"/>
    <property type="evidence" value="ECO:0007669"/>
    <property type="project" value="InterPro"/>
</dbReference>
<feature type="region of interest" description="Disordered" evidence="3">
    <location>
        <begin position="21"/>
        <end position="88"/>
    </location>
</feature>
<comment type="caution">
    <text evidence="6">The sequence shown here is derived from an EMBL/GenBank/DDBJ whole genome shotgun (WGS) entry which is preliminary data.</text>
</comment>
<keyword evidence="1" id="KW-0547">Nucleotide-binding</keyword>
<feature type="compositionally biased region" description="Low complexity" evidence="3">
    <location>
        <begin position="428"/>
        <end position="443"/>
    </location>
</feature>
<evidence type="ECO:0000256" key="1">
    <source>
        <dbReference type="ARBA" id="ARBA00022741"/>
    </source>
</evidence>